<dbReference type="HOGENOM" id="CLU_1371483_0_0_14"/>
<keyword evidence="1" id="KW-0472">Membrane</keyword>
<protein>
    <submittedName>
        <fullName evidence="2">Uncharacterized protein</fullName>
    </submittedName>
</protein>
<evidence type="ECO:0000313" key="2">
    <source>
        <dbReference type="EMBL" id="AGM26096.1"/>
    </source>
</evidence>
<proteinExistence type="predicted"/>
<organism evidence="2 3">
    <name type="scientific">Spiroplasma syrphidicola EA-1</name>
    <dbReference type="NCBI Taxonomy" id="1276229"/>
    <lineage>
        <taxon>Bacteria</taxon>
        <taxon>Bacillati</taxon>
        <taxon>Mycoplasmatota</taxon>
        <taxon>Mollicutes</taxon>
        <taxon>Entomoplasmatales</taxon>
        <taxon>Spiroplasmataceae</taxon>
        <taxon>Spiroplasma</taxon>
    </lineage>
</organism>
<feature type="transmembrane region" description="Helical" evidence="1">
    <location>
        <begin position="6"/>
        <end position="27"/>
    </location>
</feature>
<dbReference type="PATRIC" id="fig|1276229.3.peg.499"/>
<dbReference type="KEGG" id="ssyr:SSYRP_v1c05040"/>
<dbReference type="Proteomes" id="UP000013963">
    <property type="component" value="Chromosome"/>
</dbReference>
<reference evidence="2 3" key="1">
    <citation type="journal article" date="2013" name="Genome Biol. Evol.">
        <title>Complete genomes of two dipteran-associated spiroplasmas provided insights into the origin, dynamics, and impacts of viral invasion in spiroplasma.</title>
        <authorList>
            <person name="Ku C."/>
            <person name="Lo W.S."/>
            <person name="Chen L.L."/>
            <person name="Kuo C.H."/>
        </authorList>
    </citation>
    <scope>NUCLEOTIDE SEQUENCE [LARGE SCALE GENOMIC DNA]</scope>
    <source>
        <strain evidence="2">EA-1</strain>
    </source>
</reference>
<evidence type="ECO:0000256" key="1">
    <source>
        <dbReference type="SAM" id="Phobius"/>
    </source>
</evidence>
<keyword evidence="3" id="KW-1185">Reference proteome</keyword>
<keyword evidence="1" id="KW-0812">Transmembrane</keyword>
<gene>
    <name evidence="2" type="ORF">SSYRP_v1c05040</name>
</gene>
<sequence length="199" mass="23851">MTTWGWILLAILIIILIIFIIIWWIFYNRKQEMIFNIFKRLEVENQEYLNNKYLKNPLETVDVKLKLNPNEHAYSDEIINVYLTKKQKQNKLSSKYFIPFEKGLNVGYGNGKKSIENNLIPFQLGHLVITNQRLLIINEDITTTWDLNLIKNLELSIFQIKNKIKQGIYLFMEDKCYIMIIDNLDLAYLIYRMWKNNGH</sequence>
<dbReference type="AlphaFoldDB" id="R4ULI0"/>
<dbReference type="RefSeq" id="WP_016340742.1">
    <property type="nucleotide sequence ID" value="NC_021284.1"/>
</dbReference>
<keyword evidence="1" id="KW-1133">Transmembrane helix</keyword>
<dbReference type="OrthoDB" id="389208at2"/>
<name>R4ULI0_9MOLU</name>
<dbReference type="STRING" id="1276229.SSYRP_v1c05040"/>
<dbReference type="EMBL" id="CP005078">
    <property type="protein sequence ID" value="AGM26096.1"/>
    <property type="molecule type" value="Genomic_DNA"/>
</dbReference>
<accession>R4ULI0</accession>
<evidence type="ECO:0000313" key="3">
    <source>
        <dbReference type="Proteomes" id="UP000013963"/>
    </source>
</evidence>